<dbReference type="InterPro" id="IPR010146">
    <property type="entry name" value="CRISPR-assoc_prot_Csn2-typ"/>
</dbReference>
<dbReference type="Pfam" id="PF09711">
    <property type="entry name" value="Cas_Csn2"/>
    <property type="match status" value="1"/>
</dbReference>
<dbReference type="CDD" id="cd09758">
    <property type="entry name" value="Csn2"/>
    <property type="match status" value="1"/>
</dbReference>
<dbReference type="AlphaFoldDB" id="A0A328KTB0"/>
<dbReference type="RefSeq" id="WP_077862212.1">
    <property type="nucleotide sequence ID" value="NZ_CP040419.1"/>
</dbReference>
<reference evidence="2 3" key="1">
    <citation type="submission" date="2017-03" db="EMBL/GenBank/DDBJ databases">
        <title>wgs assembly of Dolosigranulum pigrum KPL CDC strains.</title>
        <authorList>
            <person name="Brugger S.D."/>
            <person name="Pettigrew M."/>
            <person name="Kong Y."/>
            <person name="Lemon K.P."/>
        </authorList>
    </citation>
    <scope>NUCLEOTIDE SEQUENCE [LARGE SCALE GENOMIC DNA]</scope>
    <source>
        <strain evidence="2 3">KPL1931_CDC4294-98</strain>
    </source>
</reference>
<comment type="caution">
    <text evidence="2">The sequence shown here is derived from an EMBL/GenBank/DDBJ whole genome shotgun (WGS) entry which is preliminary data.</text>
</comment>
<dbReference type="EMBL" id="NAQV01000008">
    <property type="protein sequence ID" value="RAN64171.1"/>
    <property type="molecule type" value="Genomic_DNA"/>
</dbReference>
<dbReference type="InterPro" id="IPR038600">
    <property type="entry name" value="Csn2_sf"/>
</dbReference>
<gene>
    <name evidence="2" type="ORF">B8A44_02630</name>
</gene>
<evidence type="ECO:0000256" key="1">
    <source>
        <dbReference type="SAM" id="Coils"/>
    </source>
</evidence>
<feature type="coiled-coil region" evidence="1">
    <location>
        <begin position="85"/>
        <end position="112"/>
    </location>
</feature>
<keyword evidence="1" id="KW-0175">Coiled coil</keyword>
<name>A0A328KTB0_9LACT</name>
<dbReference type="NCBIfam" id="TIGR01866">
    <property type="entry name" value="cas_Csn2"/>
    <property type="match status" value="1"/>
</dbReference>
<protein>
    <submittedName>
        <fullName evidence="2">Type II-A CRISPR-associated protein Csn2</fullName>
    </submittedName>
</protein>
<evidence type="ECO:0000313" key="2">
    <source>
        <dbReference type="EMBL" id="RAN64171.1"/>
    </source>
</evidence>
<sequence>MPMKLNSHLLEAPIEINGCTQFVVEDVAAYAATVLACHRYGEESDLKLFNNDCKSLKSSEVVTITDIFNYNINTSAILKQIHSEIEDQLNEKPAVKTEIEQLTNQITELINAEVLNHELDLELDEITIQEVLIALGVKIEVDTDTLFEKVLEIFQVFKYLRNKKLLILVNVASYFTTEELNEMAQFVSLLQMNVLMIEPKPTDSEITQYILDSDFFLTIKHGKMK</sequence>
<organism evidence="2 3">
    <name type="scientific">Dolosigranulum pigrum</name>
    <dbReference type="NCBI Taxonomy" id="29394"/>
    <lineage>
        <taxon>Bacteria</taxon>
        <taxon>Bacillati</taxon>
        <taxon>Bacillota</taxon>
        <taxon>Bacilli</taxon>
        <taxon>Lactobacillales</taxon>
        <taxon>Carnobacteriaceae</taxon>
        <taxon>Dolosigranulum</taxon>
    </lineage>
</organism>
<accession>A0A328KTB0</accession>
<evidence type="ECO:0000313" key="3">
    <source>
        <dbReference type="Proteomes" id="UP000249099"/>
    </source>
</evidence>
<dbReference type="Proteomes" id="UP000249099">
    <property type="component" value="Unassembled WGS sequence"/>
</dbReference>
<dbReference type="Gene3D" id="3.40.50.11940">
    <property type="match status" value="2"/>
</dbReference>
<proteinExistence type="predicted"/>